<dbReference type="InterPro" id="IPR036291">
    <property type="entry name" value="NAD(P)-bd_dom_sf"/>
</dbReference>
<evidence type="ECO:0000256" key="7">
    <source>
        <dbReference type="ARBA" id="ARBA00023268"/>
    </source>
</evidence>
<evidence type="ECO:0000256" key="8">
    <source>
        <dbReference type="ARBA" id="ARBA00051935"/>
    </source>
</evidence>
<dbReference type="Gene3D" id="3.90.25.10">
    <property type="entry name" value="UDP-galactose 4-epimerase, domain 1"/>
    <property type="match status" value="1"/>
</dbReference>
<evidence type="ECO:0000256" key="4">
    <source>
        <dbReference type="ARBA" id="ARBA00022857"/>
    </source>
</evidence>
<accession>A0A1F6DJ73</accession>
<dbReference type="PANTHER" id="PTHR43238:SF1">
    <property type="entry name" value="GDP-L-FUCOSE SYNTHASE"/>
    <property type="match status" value="1"/>
</dbReference>
<comment type="caution">
    <text evidence="11">The sequence shown here is derived from an EMBL/GenBank/DDBJ whole genome shotgun (WGS) entry which is preliminary data.</text>
</comment>
<evidence type="ECO:0000256" key="9">
    <source>
        <dbReference type="HAMAP-Rule" id="MF_00956"/>
    </source>
</evidence>
<feature type="binding site" evidence="9">
    <location>
        <position position="270"/>
    </location>
    <ligand>
        <name>substrate</name>
    </ligand>
</feature>
<feature type="active site" description="Proton donor/acceptor" evidence="9">
    <location>
        <position position="137"/>
    </location>
</feature>
<keyword evidence="6 9" id="KW-0413">Isomerase</keyword>
<dbReference type="EC" id="1.1.1.271" evidence="3 9"/>
<feature type="domain" description="NAD-dependent epimerase/dehydratase" evidence="10">
    <location>
        <begin position="7"/>
        <end position="238"/>
    </location>
</feature>
<feature type="binding site" evidence="9">
    <location>
        <position position="188"/>
    </location>
    <ligand>
        <name>substrate</name>
    </ligand>
</feature>
<evidence type="ECO:0000256" key="5">
    <source>
        <dbReference type="ARBA" id="ARBA00023002"/>
    </source>
</evidence>
<evidence type="ECO:0000313" key="11">
    <source>
        <dbReference type="EMBL" id="OGG61451.1"/>
    </source>
</evidence>
<dbReference type="GO" id="GO:0016853">
    <property type="term" value="F:isomerase activity"/>
    <property type="evidence" value="ECO:0007669"/>
    <property type="project" value="UniProtKB-KW"/>
</dbReference>
<feature type="binding site" evidence="9">
    <location>
        <begin position="106"/>
        <end position="109"/>
    </location>
    <ligand>
        <name>NADP(+)</name>
        <dbReference type="ChEBI" id="CHEBI:58349"/>
    </ligand>
</feature>
<dbReference type="InterPro" id="IPR001509">
    <property type="entry name" value="Epimerase_deHydtase"/>
</dbReference>
<evidence type="ECO:0000313" key="12">
    <source>
        <dbReference type="Proteomes" id="UP000178532"/>
    </source>
</evidence>
<dbReference type="Gene3D" id="3.40.50.720">
    <property type="entry name" value="NAD(P)-binding Rossmann-like Domain"/>
    <property type="match status" value="1"/>
</dbReference>
<feature type="binding site" evidence="9">
    <location>
        <position position="203"/>
    </location>
    <ligand>
        <name>substrate</name>
    </ligand>
</feature>
<dbReference type="InterPro" id="IPR028614">
    <property type="entry name" value="GDP_fucose/colitose_synth"/>
</dbReference>
<feature type="binding site" evidence="9">
    <location>
        <position position="180"/>
    </location>
    <ligand>
        <name>NADP(+)</name>
        <dbReference type="ChEBI" id="CHEBI:58349"/>
    </ligand>
</feature>
<evidence type="ECO:0000259" key="10">
    <source>
        <dbReference type="Pfam" id="PF01370"/>
    </source>
</evidence>
<evidence type="ECO:0000256" key="2">
    <source>
        <dbReference type="ARBA" id="ARBA00005959"/>
    </source>
</evidence>
<evidence type="ECO:0000256" key="1">
    <source>
        <dbReference type="ARBA" id="ARBA00004883"/>
    </source>
</evidence>
<feature type="binding site" evidence="9">
    <location>
        <begin position="11"/>
        <end position="17"/>
    </location>
    <ligand>
        <name>NADP(+)</name>
        <dbReference type="ChEBI" id="CHEBI:58349"/>
    </ligand>
</feature>
<dbReference type="GO" id="GO:0070401">
    <property type="term" value="F:NADP+ binding"/>
    <property type="evidence" value="ECO:0007669"/>
    <property type="project" value="UniProtKB-UniRule"/>
</dbReference>
<dbReference type="Pfam" id="PF01370">
    <property type="entry name" value="Epimerase"/>
    <property type="match status" value="1"/>
</dbReference>
<proteinExistence type="inferred from homology"/>
<reference evidence="11 12" key="1">
    <citation type="journal article" date="2016" name="Nat. Commun.">
        <title>Thousands of microbial genomes shed light on interconnected biogeochemical processes in an aquifer system.</title>
        <authorList>
            <person name="Anantharaman K."/>
            <person name="Brown C.T."/>
            <person name="Hug L.A."/>
            <person name="Sharon I."/>
            <person name="Castelle C.J."/>
            <person name="Probst A.J."/>
            <person name="Thomas B.C."/>
            <person name="Singh A."/>
            <person name="Wilkins M.J."/>
            <person name="Karaoz U."/>
            <person name="Brodie E.L."/>
            <person name="Williams K.H."/>
            <person name="Hubbard S.S."/>
            <person name="Banfield J.F."/>
        </authorList>
    </citation>
    <scope>NUCLEOTIDE SEQUENCE [LARGE SCALE GENOMIC DNA]</scope>
</reference>
<dbReference type="AlphaFoldDB" id="A0A1F6DJ73"/>
<comment type="pathway">
    <text evidence="1 9">Nucleotide-sugar biosynthesis; GDP-L-fucose biosynthesis via de novo pathway; GDP-L-fucose from GDP-alpha-D-mannose: step 2/2.</text>
</comment>
<keyword evidence="7 9" id="KW-0511">Multifunctional enzyme</keyword>
<comment type="catalytic activity">
    <reaction evidence="8 9">
        <text>GDP-beta-L-fucose + NADP(+) = GDP-4-dehydro-alpha-D-rhamnose + NADPH + H(+)</text>
        <dbReference type="Rhea" id="RHEA:18885"/>
        <dbReference type="ChEBI" id="CHEBI:15378"/>
        <dbReference type="ChEBI" id="CHEBI:57273"/>
        <dbReference type="ChEBI" id="CHEBI:57783"/>
        <dbReference type="ChEBI" id="CHEBI:57964"/>
        <dbReference type="ChEBI" id="CHEBI:58349"/>
        <dbReference type="EC" id="1.1.1.271"/>
    </reaction>
</comment>
<feature type="binding site" evidence="9">
    <location>
        <position position="210"/>
    </location>
    <ligand>
        <name>substrate</name>
    </ligand>
</feature>
<feature type="site" description="Important for catalytic activity" evidence="9">
    <location>
        <position position="110"/>
    </location>
</feature>
<dbReference type="GO" id="GO:0042351">
    <property type="term" value="P:'de novo' GDP-L-fucose biosynthetic process"/>
    <property type="evidence" value="ECO:0007669"/>
    <property type="project" value="UniProtKB-UniRule"/>
</dbReference>
<feature type="binding site" evidence="9">
    <location>
        <begin position="164"/>
        <end position="167"/>
    </location>
    <ligand>
        <name>NADP(+)</name>
        <dbReference type="ChEBI" id="CHEBI:58349"/>
    </ligand>
</feature>
<gene>
    <name evidence="9" type="primary">fcl</name>
    <name evidence="11" type="ORF">A3C19_01710</name>
</gene>
<keyword evidence="4 9" id="KW-0521">NADP</keyword>
<dbReference type="EMBL" id="MFLI01000020">
    <property type="protein sequence ID" value="OGG61451.1"/>
    <property type="molecule type" value="Genomic_DNA"/>
</dbReference>
<protein>
    <recommendedName>
        <fullName evidence="3 9">GDP-L-fucose synthase</fullName>
        <ecNumber evidence="3 9">1.1.1.271</ecNumber>
    </recommendedName>
    <alternativeName>
        <fullName evidence="9">GDP-4-keto-6-deoxy-D-mannose-3,5-epimerase-4-reductase</fullName>
    </alternativeName>
</protein>
<evidence type="ECO:0000256" key="6">
    <source>
        <dbReference type="ARBA" id="ARBA00023235"/>
    </source>
</evidence>
<dbReference type="FunFam" id="3.40.50.720:FF:000101">
    <property type="entry name" value="GDP-L-fucose synthase"/>
    <property type="match status" value="1"/>
</dbReference>
<dbReference type="GO" id="GO:0050577">
    <property type="term" value="F:GDP-L-fucose synthase activity"/>
    <property type="evidence" value="ECO:0007669"/>
    <property type="project" value="UniProtKB-UniRule"/>
</dbReference>
<dbReference type="Proteomes" id="UP000178532">
    <property type="component" value="Unassembled WGS sequence"/>
</dbReference>
<evidence type="ECO:0000256" key="3">
    <source>
        <dbReference type="ARBA" id="ARBA00012371"/>
    </source>
</evidence>
<name>A0A1F6DJ73_9BACT</name>
<dbReference type="CDD" id="cd05239">
    <property type="entry name" value="GDP_FS_SDR_e"/>
    <property type="match status" value="1"/>
</dbReference>
<dbReference type="SUPFAM" id="SSF51735">
    <property type="entry name" value="NAD(P)-binding Rossmann-fold domains"/>
    <property type="match status" value="1"/>
</dbReference>
<dbReference type="UniPathway" id="UPA00128">
    <property type="reaction ID" value="UER00191"/>
</dbReference>
<sequence>MEKNALIYVAGHAGMVGSAIVRELARLGYANLVVRTRAELDLTNQTAVADFFTKEKPKYVILAAAKVGGIAANMASQADFLYENMQIQNNVIWSAHTAGVKKLMFLGTSCIYPRECPQPAKEEYLLDGKPEPTNDGYALAKISGLKLCEKMYEQYGDRFISCMPTNIYGFCDDFDPKSGHVVPGMMQRMHTAKQNGDKEFSIWGSGRAEREFLFVDDLANAIVWLMNTYEEKDFLNIGTGVGTSIKELAVLLKGVIGYDGELVFDTTKPDGAPRKFLDVSKIHKLGWKYSTELKSGLEKTYQWYLENRAS</sequence>
<keyword evidence="5 9" id="KW-0560">Oxidoreductase</keyword>
<dbReference type="STRING" id="1798495.A3C19_01710"/>
<dbReference type="PANTHER" id="PTHR43238">
    <property type="entry name" value="GDP-L-FUCOSE SYNTHASE"/>
    <property type="match status" value="1"/>
</dbReference>
<feature type="site" description="Important for catalytic activity" evidence="9">
    <location>
        <position position="108"/>
    </location>
</feature>
<comment type="function">
    <text evidence="9">Catalyzes the two-step NADP-dependent conversion of GDP-4-dehydro-6-deoxy-D-mannose to GDP-fucose, involving an epimerase and a reductase reaction.</text>
</comment>
<comment type="similarity">
    <text evidence="2 9">Belongs to the NAD(P)-dependent epimerase/dehydratase family. Fucose synthase subfamily.</text>
</comment>
<feature type="binding site" evidence="9">
    <location>
        <position position="141"/>
    </location>
    <ligand>
        <name>NADP(+)</name>
        <dbReference type="ChEBI" id="CHEBI:58349"/>
    </ligand>
</feature>
<dbReference type="HAMAP" id="MF_00956">
    <property type="entry name" value="GDP_fucose_synth"/>
    <property type="match status" value="1"/>
</dbReference>
<organism evidence="11 12">
    <name type="scientific">Candidatus Kaiserbacteria bacterium RIFCSPHIGHO2_02_FULL_54_22</name>
    <dbReference type="NCBI Taxonomy" id="1798495"/>
    <lineage>
        <taxon>Bacteria</taxon>
        <taxon>Candidatus Kaiseribacteriota</taxon>
    </lineage>
</organism>